<feature type="region of interest" description="Disordered" evidence="1">
    <location>
        <begin position="311"/>
        <end position="367"/>
    </location>
</feature>
<reference evidence="2" key="1">
    <citation type="submission" date="2021-01" db="EMBL/GenBank/DDBJ databases">
        <authorList>
            <person name="Corre E."/>
            <person name="Pelletier E."/>
            <person name="Niang G."/>
            <person name="Scheremetjew M."/>
            <person name="Finn R."/>
            <person name="Kale V."/>
            <person name="Holt S."/>
            <person name="Cochrane G."/>
            <person name="Meng A."/>
            <person name="Brown T."/>
            <person name="Cohen L."/>
        </authorList>
    </citation>
    <scope>NUCLEOTIDE SEQUENCE</scope>
    <source>
        <strain evidence="2">MM31A-1</strain>
    </source>
</reference>
<sequence length="394" mass="43765">MPKKVPIENTPTIETISIDYEDVDEFEDDRLTCTDIASPYQCQPMTDFGFEVDEGGRVSGFDTSLLSHQELKDDIAEWILFIKNFSFLDEKKCSKKKKKSSTPSSKVKEMETEPITTELKTNAKIEIRKGAINSILKNRSDRKWTLDTKAVMEEDPNSCIAPTEKTPKSSNQSNHANSHFFKDIDLSKSKYVLSPIINSNSVKSKKNKKKVRSSPDALTAPTNLHWNKKFIENQEPTIETNPKSYLVMKGLSMSSTIETNPKSYLVVKGLSMRNLKRNFNYERLDTAINPPDAITTNSSGISSIVRRTGLRKGCDRNKEKKGMESGSTKGKKRAAKMSSMKKASASLSGVSSAKKTDLSEAETVNSSQSLWSSGAVAIDSAFINLFGKAVQPSN</sequence>
<gene>
    <name evidence="2" type="ORF">CDEB00056_LOCUS9911</name>
</gene>
<organism evidence="2">
    <name type="scientific">Chaetoceros debilis</name>
    <dbReference type="NCBI Taxonomy" id="122233"/>
    <lineage>
        <taxon>Eukaryota</taxon>
        <taxon>Sar</taxon>
        <taxon>Stramenopiles</taxon>
        <taxon>Ochrophyta</taxon>
        <taxon>Bacillariophyta</taxon>
        <taxon>Coscinodiscophyceae</taxon>
        <taxon>Chaetocerotophycidae</taxon>
        <taxon>Chaetocerotales</taxon>
        <taxon>Chaetocerotaceae</taxon>
        <taxon>Chaetoceros</taxon>
    </lineage>
</organism>
<feature type="compositionally biased region" description="Basic and acidic residues" evidence="1">
    <location>
        <begin position="312"/>
        <end position="323"/>
    </location>
</feature>
<name>A0A7S3Q4C2_9STRA</name>
<dbReference type="AlphaFoldDB" id="A0A7S3Q4C2"/>
<feature type="compositionally biased region" description="Low complexity" evidence="1">
    <location>
        <begin position="336"/>
        <end position="346"/>
    </location>
</feature>
<accession>A0A7S3Q4C2</accession>
<dbReference type="EMBL" id="HBIO01012743">
    <property type="protein sequence ID" value="CAE0465070.1"/>
    <property type="molecule type" value="Transcribed_RNA"/>
</dbReference>
<evidence type="ECO:0000256" key="1">
    <source>
        <dbReference type="SAM" id="MobiDB-lite"/>
    </source>
</evidence>
<protein>
    <submittedName>
        <fullName evidence="2">Uncharacterized protein</fullName>
    </submittedName>
</protein>
<evidence type="ECO:0000313" key="2">
    <source>
        <dbReference type="EMBL" id="CAE0465070.1"/>
    </source>
</evidence>
<proteinExistence type="predicted"/>